<dbReference type="InterPro" id="IPR052574">
    <property type="entry name" value="CDIRP"/>
</dbReference>
<evidence type="ECO:0000256" key="2">
    <source>
        <dbReference type="ARBA" id="ARBA00022737"/>
    </source>
</evidence>
<dbReference type="Proteomes" id="UP000030134">
    <property type="component" value="Unassembled WGS sequence"/>
</dbReference>
<dbReference type="PANTHER" id="PTHR47566">
    <property type="match status" value="1"/>
</dbReference>
<dbReference type="eggNOG" id="COG4886">
    <property type="taxonomic scope" value="Bacteria"/>
</dbReference>
<dbReference type="InterPro" id="IPR032675">
    <property type="entry name" value="LRR_dom_sf"/>
</dbReference>
<dbReference type="GO" id="GO:0035591">
    <property type="term" value="F:signaling adaptor activity"/>
    <property type="evidence" value="ECO:0007669"/>
    <property type="project" value="TreeGrafter"/>
</dbReference>
<sequence>MVLLSFGGMEAQNQITMTTSKAVGETLGLSIEANGDFTVEGATLDSGTDYTLTATDGRITIKGDVIELFCNNNTLTQLDVTQSPNLKELRCWNNQLSQLDVTHNKVLETLSCRGNLLTQLDVRQNSKLKNLDCSSNQLSQLDVSQNPNLTALFCNINQITKLDIKQNVGLSTLYCNDNQLSQLDVSINTQLYALDCSFNQLTQLDISKNTGLNTLECSSNQLTQLDVEKNKALVTLKCAGNQLAQLDISKNTRLKHLNCSANQLTQLDIDQNTELQSLKCSSNQLTQLDLSAHTDLQELDCSTNRLTQLNVSESKNLNALFCSQNAIRGSEMNALIASLPYRHSSLRQAFFGVVNFSNPDITEGNICTRKQVASIRSKNWIALELKKDDIVEYAGSKEIGSGVITMKTSKAVGESIDLALEVDADFEVEGVAEGDDGNYLLTDEGGRITIKGDVISLDCSQNQLTDIDFSKNSRLELLRCKQNLLKGAKMDALIASLPDRSSQGVKGEFRVVDFSDPDYPEGNVCTKKQVADALARGWIAKEWKEDLGSWVDYTGSEEVGSGVITMKSNKAVGSSIYLSVAEVNGAFEVEGATHKSDSEYTLTNTEGRITIKGDVVKFFCSENELTQIDVSQNAELVQLCCSENELTQLDVSKNIKLNELDCSQNRIKGEKMDALIASLPDRSNEEKKGKFEVIDFSDVRSPESNVCSKKQVATAKTRGWIAKEWNPNEKSWEDYEGSEDVSIDDVLAQEEATIVAIYSVEGRRLAELQEGVNIIRLSNGKTRKVLHRIK</sequence>
<evidence type="ECO:0000313" key="4">
    <source>
        <dbReference type="Proteomes" id="UP000030134"/>
    </source>
</evidence>
<protein>
    <submittedName>
        <fullName evidence="3">Uncharacterized protein</fullName>
    </submittedName>
</protein>
<keyword evidence="2" id="KW-0677">Repeat</keyword>
<reference evidence="3 4" key="1">
    <citation type="submission" date="2014-08" db="EMBL/GenBank/DDBJ databases">
        <title>Porphyromonas gingivicanis strain:COT-022_OH1391 Genome sequencing.</title>
        <authorList>
            <person name="Wallis C."/>
            <person name="Deusch O."/>
            <person name="O'Flynn C."/>
            <person name="Davis I."/>
            <person name="Jospin G."/>
            <person name="Darling A.E."/>
            <person name="Coil D.A."/>
            <person name="Alexiev A."/>
            <person name="Horsfall A."/>
            <person name="Kirkwood N."/>
            <person name="Harris S."/>
            <person name="Eisen J.A."/>
        </authorList>
    </citation>
    <scope>NUCLEOTIDE SEQUENCE [LARGE SCALE GENOMIC DNA]</scope>
    <source>
        <strain evidence="4">COT-022 OH1391</strain>
    </source>
</reference>
<keyword evidence="4" id="KW-1185">Reference proteome</keyword>
<gene>
    <name evidence="3" type="ORF">HQ36_01230</name>
</gene>
<organism evidence="3 4">
    <name type="scientific">Porphyromonas gingivicanis</name>
    <dbReference type="NCBI Taxonomy" id="266762"/>
    <lineage>
        <taxon>Bacteria</taxon>
        <taxon>Pseudomonadati</taxon>
        <taxon>Bacteroidota</taxon>
        <taxon>Bacteroidia</taxon>
        <taxon>Bacteroidales</taxon>
        <taxon>Porphyromonadaceae</taxon>
        <taxon>Porphyromonas</taxon>
    </lineage>
</organism>
<name>A0A0A2G756_9PORP</name>
<dbReference type="PANTHER" id="PTHR47566:SF1">
    <property type="entry name" value="PROTEIN NUD1"/>
    <property type="match status" value="1"/>
</dbReference>
<keyword evidence="1" id="KW-0433">Leucine-rich repeat</keyword>
<dbReference type="Gene3D" id="3.80.10.10">
    <property type="entry name" value="Ribonuclease Inhibitor"/>
    <property type="match status" value="3"/>
</dbReference>
<evidence type="ECO:0000313" key="3">
    <source>
        <dbReference type="EMBL" id="KGN99113.1"/>
    </source>
</evidence>
<comment type="caution">
    <text evidence="3">The sequence shown here is derived from an EMBL/GenBank/DDBJ whole genome shotgun (WGS) entry which is preliminary data.</text>
</comment>
<accession>A0A0A2G756</accession>
<dbReference type="AlphaFoldDB" id="A0A0A2G756"/>
<dbReference type="SUPFAM" id="SSF52058">
    <property type="entry name" value="L domain-like"/>
    <property type="match status" value="2"/>
</dbReference>
<proteinExistence type="predicted"/>
<dbReference type="EMBL" id="JQZW01000002">
    <property type="protein sequence ID" value="KGN99113.1"/>
    <property type="molecule type" value="Genomic_DNA"/>
</dbReference>
<evidence type="ECO:0000256" key="1">
    <source>
        <dbReference type="ARBA" id="ARBA00022614"/>
    </source>
</evidence>